<dbReference type="Pfam" id="PF00145">
    <property type="entry name" value="DNA_methylase"/>
    <property type="match status" value="1"/>
</dbReference>
<keyword evidence="2 7" id="KW-0489">Methyltransferase</keyword>
<dbReference type="GO" id="GO:0003886">
    <property type="term" value="F:DNA (cytosine-5-)-methyltransferase activity"/>
    <property type="evidence" value="ECO:0007669"/>
    <property type="project" value="UniProtKB-EC"/>
</dbReference>
<evidence type="ECO:0000256" key="4">
    <source>
        <dbReference type="ARBA" id="ARBA00022691"/>
    </source>
</evidence>
<keyword evidence="3 7" id="KW-0808">Transferase</keyword>
<feature type="active site" evidence="7">
    <location>
        <position position="78"/>
    </location>
</feature>
<gene>
    <name evidence="9" type="ORF">BLL37_26895</name>
</gene>
<dbReference type="PROSITE" id="PS00095">
    <property type="entry name" value="C5_MTASE_2"/>
    <property type="match status" value="1"/>
</dbReference>
<keyword evidence="5" id="KW-0680">Restriction system</keyword>
<keyword evidence="4 7" id="KW-0949">S-adenosyl-L-methionine</keyword>
<evidence type="ECO:0000256" key="3">
    <source>
        <dbReference type="ARBA" id="ARBA00022679"/>
    </source>
</evidence>
<evidence type="ECO:0000313" key="9">
    <source>
        <dbReference type="EMBL" id="ONH40924.1"/>
    </source>
</evidence>
<dbReference type="GO" id="GO:0003677">
    <property type="term" value="F:DNA binding"/>
    <property type="evidence" value="ECO:0007669"/>
    <property type="project" value="TreeGrafter"/>
</dbReference>
<dbReference type="EC" id="2.1.1.37" evidence="1"/>
<name>A0A1V2J675_PSEAZ</name>
<evidence type="ECO:0000256" key="8">
    <source>
        <dbReference type="RuleBase" id="RU000416"/>
    </source>
</evidence>
<dbReference type="PRINTS" id="PR00105">
    <property type="entry name" value="C5METTRFRASE"/>
</dbReference>
<keyword evidence="10" id="KW-1185">Reference proteome</keyword>
<comment type="catalytic activity">
    <reaction evidence="6">
        <text>a 2'-deoxycytidine in DNA + S-adenosyl-L-methionine = a 5-methyl-2'-deoxycytidine in DNA + S-adenosyl-L-homocysteine + H(+)</text>
        <dbReference type="Rhea" id="RHEA:13681"/>
        <dbReference type="Rhea" id="RHEA-COMP:11369"/>
        <dbReference type="Rhea" id="RHEA-COMP:11370"/>
        <dbReference type="ChEBI" id="CHEBI:15378"/>
        <dbReference type="ChEBI" id="CHEBI:57856"/>
        <dbReference type="ChEBI" id="CHEBI:59789"/>
        <dbReference type="ChEBI" id="CHEBI:85452"/>
        <dbReference type="ChEBI" id="CHEBI:85454"/>
        <dbReference type="EC" id="2.1.1.37"/>
    </reaction>
</comment>
<dbReference type="InterPro" id="IPR001525">
    <property type="entry name" value="C5_MeTfrase"/>
</dbReference>
<dbReference type="Gene3D" id="3.40.50.150">
    <property type="entry name" value="Vaccinia Virus protein VP39"/>
    <property type="match status" value="1"/>
</dbReference>
<dbReference type="Gene3D" id="3.90.120.10">
    <property type="entry name" value="DNA Methylase, subunit A, domain 2"/>
    <property type="match status" value="1"/>
</dbReference>
<evidence type="ECO:0000313" key="10">
    <source>
        <dbReference type="Proteomes" id="UP000188559"/>
    </source>
</evidence>
<dbReference type="RefSeq" id="WP_071493584.1">
    <property type="nucleotide sequence ID" value="NZ_MDDQ01000014.1"/>
</dbReference>
<dbReference type="InterPro" id="IPR031303">
    <property type="entry name" value="C5_meth_CS"/>
</dbReference>
<accession>A0A1V2J675</accession>
<dbReference type="InterPro" id="IPR050390">
    <property type="entry name" value="C5-Methyltransferase"/>
</dbReference>
<dbReference type="NCBIfam" id="TIGR00675">
    <property type="entry name" value="dcm"/>
    <property type="match status" value="1"/>
</dbReference>
<dbReference type="PANTHER" id="PTHR10629">
    <property type="entry name" value="CYTOSINE-SPECIFIC METHYLTRANSFERASE"/>
    <property type="match status" value="1"/>
</dbReference>
<dbReference type="AlphaFoldDB" id="A0A1V2J675"/>
<dbReference type="InterPro" id="IPR029063">
    <property type="entry name" value="SAM-dependent_MTases_sf"/>
</dbReference>
<dbReference type="EMBL" id="MNPV01000009">
    <property type="protein sequence ID" value="ONH40924.1"/>
    <property type="molecule type" value="Genomic_DNA"/>
</dbReference>
<dbReference type="GO" id="GO:0044027">
    <property type="term" value="P:negative regulation of gene expression via chromosomal CpG island methylation"/>
    <property type="evidence" value="ECO:0007669"/>
    <property type="project" value="TreeGrafter"/>
</dbReference>
<dbReference type="PROSITE" id="PS51679">
    <property type="entry name" value="SAM_MT_C5"/>
    <property type="match status" value="1"/>
</dbReference>
<dbReference type="Proteomes" id="UP000188559">
    <property type="component" value="Unassembled WGS sequence"/>
</dbReference>
<evidence type="ECO:0000256" key="1">
    <source>
        <dbReference type="ARBA" id="ARBA00011975"/>
    </source>
</evidence>
<evidence type="ECO:0000256" key="2">
    <source>
        <dbReference type="ARBA" id="ARBA00022603"/>
    </source>
</evidence>
<organism evidence="9 10">
    <name type="scientific">Pseudomonas azotoformans</name>
    <dbReference type="NCBI Taxonomy" id="47878"/>
    <lineage>
        <taxon>Bacteria</taxon>
        <taxon>Pseudomonadati</taxon>
        <taxon>Pseudomonadota</taxon>
        <taxon>Gammaproteobacteria</taxon>
        <taxon>Pseudomonadales</taxon>
        <taxon>Pseudomonadaceae</taxon>
        <taxon>Pseudomonas</taxon>
    </lineage>
</organism>
<proteinExistence type="inferred from homology"/>
<dbReference type="GO" id="GO:0032259">
    <property type="term" value="P:methylation"/>
    <property type="evidence" value="ECO:0007669"/>
    <property type="project" value="UniProtKB-KW"/>
</dbReference>
<comment type="caution">
    <text evidence="9">The sequence shown here is derived from an EMBL/GenBank/DDBJ whole genome shotgun (WGS) entry which is preliminary data.</text>
</comment>
<reference evidence="9 10" key="1">
    <citation type="submission" date="2016-10" db="EMBL/GenBank/DDBJ databases">
        <title>Pseudomonas lactis sp. nov. and Pseudomonas paralactis sp. nov., isolated from bovine raw milk.</title>
        <authorList>
            <person name="Von Neubeck M."/>
            <person name="Huptas C."/>
            <person name="Glueck C."/>
            <person name="Krewinkel M."/>
            <person name="Stoeckel M."/>
            <person name="Stressler T."/>
            <person name="Fischer L."/>
            <person name="Hinrichs J."/>
            <person name="Scherer S."/>
            <person name="Wenning M."/>
        </authorList>
    </citation>
    <scope>NUCLEOTIDE SEQUENCE [LARGE SCALE GENOMIC DNA]</scope>
    <source>
        <strain evidence="9 10">DSM 18862</strain>
    </source>
</reference>
<dbReference type="PANTHER" id="PTHR10629:SF52">
    <property type="entry name" value="DNA (CYTOSINE-5)-METHYLTRANSFERASE 1"/>
    <property type="match status" value="1"/>
</dbReference>
<evidence type="ECO:0000256" key="5">
    <source>
        <dbReference type="ARBA" id="ARBA00022747"/>
    </source>
</evidence>
<evidence type="ECO:0000256" key="6">
    <source>
        <dbReference type="ARBA" id="ARBA00047422"/>
    </source>
</evidence>
<sequence length="354" mass="40017">MIDAVDLFCGAGGLTAGMRNTGITVHAGYDIEGQCAYAYQENNQAAFVKKDVQEVTAEELLTWYRPDRYRLLAGCAPCQPFSTYNQGRDTRNDRKWPLLYHFSRLIKETEPHLVTMENVPDVTKHEVYHDFVQSLRDQGYEIWDGRVACVEYGLPQQRRRHVLLASKLGMPISIIPPTHLNTPVNVEDVIGALPRLAAGECDPNDPLHRAATLTPINMRRIIHSRPGGTWKDWPPELVAECHRKASGKTYPSVYGRMRADRPSPTMTTLCYGFGNGRFGHPDQARALSLREAAILQSFPRNYVFMEPERITFKAVGRMIGNAVPVRLGEVIGESLMQHIRDYEAIRQAEDRIQA</sequence>
<dbReference type="SUPFAM" id="SSF53335">
    <property type="entry name" value="S-adenosyl-L-methionine-dependent methyltransferases"/>
    <property type="match status" value="1"/>
</dbReference>
<protein>
    <recommendedName>
        <fullName evidence="1">DNA (cytosine-5-)-methyltransferase</fullName>
        <ecNumber evidence="1">2.1.1.37</ecNumber>
    </recommendedName>
</protein>
<evidence type="ECO:0000256" key="7">
    <source>
        <dbReference type="PROSITE-ProRule" id="PRU01016"/>
    </source>
</evidence>
<dbReference type="GO" id="GO:0009307">
    <property type="term" value="P:DNA restriction-modification system"/>
    <property type="evidence" value="ECO:0007669"/>
    <property type="project" value="UniProtKB-KW"/>
</dbReference>
<comment type="similarity">
    <text evidence="7 8">Belongs to the class I-like SAM-binding methyltransferase superfamily. C5-methyltransferase family.</text>
</comment>